<dbReference type="AlphaFoldDB" id="A0AAW0WP79"/>
<dbReference type="SUPFAM" id="SSF48452">
    <property type="entry name" value="TPR-like"/>
    <property type="match status" value="1"/>
</dbReference>
<feature type="compositionally biased region" description="Basic and acidic residues" evidence="6">
    <location>
        <begin position="199"/>
        <end position="211"/>
    </location>
</feature>
<keyword evidence="10" id="KW-1185">Reference proteome</keyword>
<dbReference type="EMBL" id="JARKIK010000074">
    <property type="protein sequence ID" value="KAK8727799.1"/>
    <property type="molecule type" value="Genomic_DNA"/>
</dbReference>
<dbReference type="PROSITE" id="PS50011">
    <property type="entry name" value="PROTEIN_KINASE_DOM"/>
    <property type="match status" value="1"/>
</dbReference>
<keyword evidence="5" id="KW-0175">Coiled coil</keyword>
<proteinExistence type="predicted"/>
<dbReference type="FunFam" id="1.25.40.430:FF:000003">
    <property type="entry name" value="Checkpoint serine/threonine-protein kinase BUB1"/>
    <property type="match status" value="1"/>
</dbReference>
<dbReference type="GO" id="GO:0004672">
    <property type="term" value="F:protein kinase activity"/>
    <property type="evidence" value="ECO:0007669"/>
    <property type="project" value="InterPro"/>
</dbReference>
<dbReference type="GO" id="GO:0007094">
    <property type="term" value="P:mitotic spindle assembly checkpoint signaling"/>
    <property type="evidence" value="ECO:0007669"/>
    <property type="project" value="InterPro"/>
</dbReference>
<feature type="compositionally biased region" description="Polar residues" evidence="6">
    <location>
        <begin position="827"/>
        <end position="854"/>
    </location>
</feature>
<dbReference type="GO" id="GO:0005634">
    <property type="term" value="C:nucleus"/>
    <property type="evidence" value="ECO:0007669"/>
    <property type="project" value="TreeGrafter"/>
</dbReference>
<dbReference type="GO" id="GO:0032991">
    <property type="term" value="C:protein-containing complex"/>
    <property type="evidence" value="ECO:0007669"/>
    <property type="project" value="UniProtKB-ARBA"/>
</dbReference>
<dbReference type="Gene3D" id="1.10.510.10">
    <property type="entry name" value="Transferase(Phosphotransferase) domain 1"/>
    <property type="match status" value="1"/>
</dbReference>
<dbReference type="Pfam" id="PF08311">
    <property type="entry name" value="Mad3_BUB1_I"/>
    <property type="match status" value="1"/>
</dbReference>
<evidence type="ECO:0000256" key="6">
    <source>
        <dbReference type="SAM" id="MobiDB-lite"/>
    </source>
</evidence>
<dbReference type="GO" id="GO:0051754">
    <property type="term" value="P:meiotic sister chromatid cohesion, centromeric"/>
    <property type="evidence" value="ECO:0007669"/>
    <property type="project" value="TreeGrafter"/>
</dbReference>
<organism evidence="9 10">
    <name type="scientific">Cherax quadricarinatus</name>
    <name type="common">Australian red claw crayfish</name>
    <dbReference type="NCBI Taxonomy" id="27406"/>
    <lineage>
        <taxon>Eukaryota</taxon>
        <taxon>Metazoa</taxon>
        <taxon>Ecdysozoa</taxon>
        <taxon>Arthropoda</taxon>
        <taxon>Crustacea</taxon>
        <taxon>Multicrustacea</taxon>
        <taxon>Malacostraca</taxon>
        <taxon>Eumalacostraca</taxon>
        <taxon>Eucarida</taxon>
        <taxon>Decapoda</taxon>
        <taxon>Pleocyemata</taxon>
        <taxon>Astacidea</taxon>
        <taxon>Parastacoidea</taxon>
        <taxon>Parastacidae</taxon>
        <taxon>Cherax</taxon>
    </lineage>
</organism>
<dbReference type="Proteomes" id="UP001445076">
    <property type="component" value="Unassembled WGS sequence"/>
</dbReference>
<accession>A0AAW0WP79</accession>
<evidence type="ECO:0000256" key="4">
    <source>
        <dbReference type="ARBA" id="ARBA00023328"/>
    </source>
</evidence>
<evidence type="ECO:0000256" key="2">
    <source>
        <dbReference type="ARBA" id="ARBA00022454"/>
    </source>
</evidence>
<dbReference type="InterPro" id="IPR011009">
    <property type="entry name" value="Kinase-like_dom_sf"/>
</dbReference>
<evidence type="ECO:0008006" key="11">
    <source>
        <dbReference type="Google" id="ProtNLM"/>
    </source>
</evidence>
<dbReference type="SUPFAM" id="SSF56112">
    <property type="entry name" value="Protein kinase-like (PK-like)"/>
    <property type="match status" value="1"/>
</dbReference>
<feature type="compositionally biased region" description="Polar residues" evidence="6">
    <location>
        <begin position="584"/>
        <end position="610"/>
    </location>
</feature>
<feature type="compositionally biased region" description="Low complexity" evidence="6">
    <location>
        <begin position="808"/>
        <end position="825"/>
    </location>
</feature>
<dbReference type="InterPro" id="IPR015661">
    <property type="entry name" value="Bub1/Mad3"/>
</dbReference>
<evidence type="ECO:0000313" key="10">
    <source>
        <dbReference type="Proteomes" id="UP001445076"/>
    </source>
</evidence>
<dbReference type="Gene3D" id="1.25.40.430">
    <property type="match status" value="1"/>
</dbReference>
<dbReference type="InterPro" id="IPR000719">
    <property type="entry name" value="Prot_kinase_dom"/>
</dbReference>
<evidence type="ECO:0000256" key="1">
    <source>
        <dbReference type="ARBA" id="ARBA00004629"/>
    </source>
</evidence>
<dbReference type="InterPro" id="IPR008271">
    <property type="entry name" value="Ser/Thr_kinase_AS"/>
</dbReference>
<keyword evidence="3" id="KW-0995">Kinetochore</keyword>
<comment type="subcellular location">
    <subcellularLocation>
        <location evidence="1">Chromosome</location>
        <location evidence="1">Centromere</location>
        <location evidence="1">Kinetochore</location>
    </subcellularLocation>
</comment>
<dbReference type="PANTHER" id="PTHR14030">
    <property type="entry name" value="MITOTIC CHECKPOINT SERINE/THREONINE-PROTEIN KINASE BUB1"/>
    <property type="match status" value="1"/>
</dbReference>
<feature type="coiled-coil region" evidence="5">
    <location>
        <begin position="415"/>
        <end position="449"/>
    </location>
</feature>
<dbReference type="PANTHER" id="PTHR14030:SF4">
    <property type="entry name" value="BUB1 KINASE, ISOFORM A-RELATED"/>
    <property type="match status" value="1"/>
</dbReference>
<feature type="compositionally biased region" description="Basic and acidic residues" evidence="6">
    <location>
        <begin position="665"/>
        <end position="674"/>
    </location>
</feature>
<dbReference type="CDD" id="cd22249">
    <property type="entry name" value="UDM1_RNF168_RNF169-like"/>
    <property type="match status" value="1"/>
</dbReference>
<dbReference type="GO" id="GO:0005524">
    <property type="term" value="F:ATP binding"/>
    <property type="evidence" value="ECO:0007669"/>
    <property type="project" value="InterPro"/>
</dbReference>
<feature type="compositionally biased region" description="Pro residues" evidence="6">
    <location>
        <begin position="776"/>
        <end position="791"/>
    </location>
</feature>
<evidence type="ECO:0000313" key="9">
    <source>
        <dbReference type="EMBL" id="KAK8727799.1"/>
    </source>
</evidence>
<comment type="caution">
    <text evidence="9">The sequence shown here is derived from an EMBL/GenBank/DDBJ whole genome shotgun (WGS) entry which is preliminary data.</text>
</comment>
<feature type="compositionally biased region" description="Polar residues" evidence="6">
    <location>
        <begin position="213"/>
        <end position="223"/>
    </location>
</feature>
<dbReference type="PROSITE" id="PS51489">
    <property type="entry name" value="BUB1_N"/>
    <property type="match status" value="1"/>
</dbReference>
<dbReference type="SMART" id="SM00220">
    <property type="entry name" value="S_TKc"/>
    <property type="match status" value="1"/>
</dbReference>
<feature type="domain" description="Protein kinase" evidence="7">
    <location>
        <begin position="959"/>
        <end position="1276"/>
    </location>
</feature>
<keyword evidence="2" id="KW-0158">Chromosome</keyword>
<gene>
    <name evidence="9" type="ORF">OTU49_009461</name>
</gene>
<dbReference type="GO" id="GO:0000776">
    <property type="term" value="C:kinetochore"/>
    <property type="evidence" value="ECO:0007669"/>
    <property type="project" value="UniProtKB-KW"/>
</dbReference>
<evidence type="ECO:0000256" key="3">
    <source>
        <dbReference type="ARBA" id="ARBA00022838"/>
    </source>
</evidence>
<evidence type="ECO:0000259" key="8">
    <source>
        <dbReference type="PROSITE" id="PS51489"/>
    </source>
</evidence>
<evidence type="ECO:0000256" key="5">
    <source>
        <dbReference type="SAM" id="Coils"/>
    </source>
</evidence>
<reference evidence="9 10" key="1">
    <citation type="journal article" date="2024" name="BMC Genomics">
        <title>Genome assembly of redclaw crayfish (Cherax quadricarinatus) provides insights into its immune adaptation and hypoxia tolerance.</title>
        <authorList>
            <person name="Liu Z."/>
            <person name="Zheng J."/>
            <person name="Li H."/>
            <person name="Fang K."/>
            <person name="Wang S."/>
            <person name="He J."/>
            <person name="Zhou D."/>
            <person name="Weng S."/>
            <person name="Chi M."/>
            <person name="Gu Z."/>
            <person name="He J."/>
            <person name="Li F."/>
            <person name="Wang M."/>
        </authorList>
    </citation>
    <scope>NUCLEOTIDE SEQUENCE [LARGE SCALE GENOMIC DNA]</scope>
    <source>
        <strain evidence="9">ZL_2023a</strain>
    </source>
</reference>
<protein>
    <recommendedName>
        <fullName evidence="11">Mitotic checkpoint serine/threonine-protein kinase BUB1</fullName>
    </recommendedName>
</protein>
<name>A0AAW0WP79_CHEQU</name>
<dbReference type="PROSITE" id="PS00108">
    <property type="entry name" value="PROTEIN_KINASE_ST"/>
    <property type="match status" value="1"/>
</dbReference>
<feature type="region of interest" description="Disordered" evidence="6">
    <location>
        <begin position="198"/>
        <end position="305"/>
    </location>
</feature>
<dbReference type="Pfam" id="PF00069">
    <property type="entry name" value="Pkinase"/>
    <property type="match status" value="1"/>
</dbReference>
<dbReference type="InterPro" id="IPR013212">
    <property type="entry name" value="Mad3/Bub1_I"/>
</dbReference>
<evidence type="ECO:0000259" key="7">
    <source>
        <dbReference type="PROSITE" id="PS50011"/>
    </source>
</evidence>
<dbReference type="InterPro" id="IPR011990">
    <property type="entry name" value="TPR-like_helical_dom_sf"/>
</dbReference>
<feature type="domain" description="BUB1 N-terminal" evidence="8">
    <location>
        <begin position="49"/>
        <end position="212"/>
    </location>
</feature>
<keyword evidence="4" id="KW-0137">Centromere</keyword>
<feature type="region of interest" description="Disordered" evidence="6">
    <location>
        <begin position="768"/>
        <end position="859"/>
    </location>
</feature>
<sequence>MDVSEETASHWELSKENIQPLKQGRKARVLTMALDGSAAQKLNAARQAFEEEILTYSGDDPLDVWYQYALWTEQNYPKGGKEGNIKKIIEKCMKAVNFDAERANKYKNDPRILYLWIKYAGLLPNPIEVYQSLEAKKICVVLADFYINWAWEMEKIGNFKRADSIFRKGIELCAKPVHVLEEAHMKFQMRVARSAIDGRSVDQESSAEPHRTAFNSLKPQGRSNRVPYERVGSSVIGPAGRVLQDRPSSNAGGPVFSIFQDPNASAGHPHHSEDGDGSSVPVGASVNQENLKNPGKWTKSRVSQKASNIVPVEDLGKYQKPAFSVHEDENASQPLTTPAKLPSTSNVLSAIKDQFKDWHVPMFIPEPFDPKVQPQYCKHKIYGGVEEVCFEELRAAQYFKEEREKQKQKQKDDELKMIKETLNKQEEIIQQLLQDREMLRKQQQEQNTNHSIYQDSWVAINKSVNASVNASHLLDESKSALLQPATASINGKESCIAQDLSPQALSYNPPSLDNLSLSNSSNSRGLNVTDPTFNTKLAMNVINDMWSTSLFHGDTQRESGGSGVGSENSSDPVAKENAPFTIYQDGSSGQEGQPSQPFTVYNDVKSTNNVGVHKPSDPNNQYVEDQDENRPPPGLVQQREHRQITGILQPSVDIPTLPPDDQEQEKEAGKKNEALDSGSRGAEGGLDLNDFNDIVPLDGESMADFTLNMPNNSKAFAKMTHVASTPAPWSLGQVPQATVTGEDFTMAFMKVNLLPLVDEDEKMDDIGAKEDSGKIMPPPNLPPHPASPCPVPKAGLSPIMEASREFRSSSSNSSGYSTSTTLGGQSVNGLPQQGGFSASSQMYRSHQHSNTQSENRLREEENGIVFDPDQAAAMLMDVDDIMPSSAKSARPDNKEKMILSKSGKPSLRDQINPFAEEVLQSILSSLREPVEARGGFVGLPGALPLIKPNIQVTLGSEMFHVRRIRGEGAYARVFQASTLDPLNVTMLATDDDEEDEEVQVILKVQKPASPWEFYICHELRQRLKLHAHAKNILDSVMRINRGYFFSNGSVLANRYHKFGTLLDAVNGYKSIGSSMPEEMAMYFMVEVLTILEALHSCSIIHADVKPDNFLIRNIPRVNNEVATPAESFANCPTSLKLIDFGRSIDMKRFPEGTTFTEKVTTEGFTCCEMREGAPWTYQTDLYGAAALAHLFLFGTYMEVEKNRGKWNIKGVTFRRYHQTDLWELVFSTLLNVPSCSSIPSLSQLKEKIMTRFFQMERRKEMNSMFSRLTSLVAHRR</sequence>
<dbReference type="SMART" id="SM00777">
    <property type="entry name" value="Mad3_BUB1_I"/>
    <property type="match status" value="1"/>
</dbReference>
<feature type="region of interest" description="Disordered" evidence="6">
    <location>
        <begin position="552"/>
        <end position="688"/>
    </location>
</feature>